<dbReference type="InterPro" id="IPR002509">
    <property type="entry name" value="NODB_dom"/>
</dbReference>
<comment type="function">
    <text evidence="1">Is involved in generating a small heat-stable compound (Nod), an acylated oligomer of N-acetylglucosamine, that stimulates mitosis in various plant protoplasts.</text>
</comment>
<accession>A0A1I4SKG1</accession>
<dbReference type="Proteomes" id="UP000199048">
    <property type="component" value="Unassembled WGS sequence"/>
</dbReference>
<dbReference type="InterPro" id="IPR006311">
    <property type="entry name" value="TAT_signal"/>
</dbReference>
<evidence type="ECO:0000256" key="1">
    <source>
        <dbReference type="ARBA" id="ARBA00003236"/>
    </source>
</evidence>
<dbReference type="EMBL" id="FOTK01000043">
    <property type="protein sequence ID" value="SFM64929.1"/>
    <property type="molecule type" value="Genomic_DNA"/>
</dbReference>
<reference evidence="7" key="1">
    <citation type="submission" date="2016-10" db="EMBL/GenBank/DDBJ databases">
        <authorList>
            <person name="Varghese N."/>
            <person name="Submissions S."/>
        </authorList>
    </citation>
    <scope>NUCLEOTIDE SEQUENCE [LARGE SCALE GENOMIC DNA]</scope>
    <source>
        <strain evidence="7">BL36</strain>
    </source>
</reference>
<sequence>MLDFHYMTNAAHPFTRRALLGSGLAAAAASALPSSIHAREFTEPTMADDNTFWPNGACLAVSFSLMFEAGGQPISGAGGVIPDPIEHGLPDLPTNAFFQYGVYEGIPRLLDLFDRHQVKVSSFMIGRAVEKAPDLAKEIVRRGHEAAAHGRTWENSYFLDPEAERRFIADSVEAIEKATGHRPVGWNAYWMRNSPRTLDILQGLGFRYHIDEPSRDEPFIVTLKSGDFVTVPYTFHMNDIVSFPFQGWNPAAYEQALKDEFDQLYEEGAHRRRMMVVSLHDRISGHANRVRVLDRFLAYARSKPGVWFARKDEIADWALKARADTPVYDRGAPTVSGLPGSAS</sequence>
<dbReference type="PANTHER" id="PTHR43123">
    <property type="entry name" value="POLYSACCHARIDE DEACETYLASE-RELATED"/>
    <property type="match status" value="1"/>
</dbReference>
<dbReference type="PANTHER" id="PTHR43123:SF1">
    <property type="entry name" value="POLYSACCHARIDE DEACETYLASE-RELATED"/>
    <property type="match status" value="1"/>
</dbReference>
<dbReference type="GO" id="GO:0005975">
    <property type="term" value="P:carbohydrate metabolic process"/>
    <property type="evidence" value="ECO:0007669"/>
    <property type="project" value="InterPro"/>
</dbReference>
<dbReference type="Gene3D" id="3.20.20.370">
    <property type="entry name" value="Glycoside hydrolase/deacetylase"/>
    <property type="match status" value="1"/>
</dbReference>
<dbReference type="InterPro" id="IPR011330">
    <property type="entry name" value="Glyco_hydro/deAcase_b/a-brl"/>
</dbReference>
<evidence type="ECO:0000256" key="3">
    <source>
        <dbReference type="ARBA" id="ARBA00020071"/>
    </source>
</evidence>
<dbReference type="STRING" id="582667.SAMN05192568_10437"/>
<dbReference type="AlphaFoldDB" id="A0A1I4SKG1"/>
<dbReference type="Pfam" id="PF01522">
    <property type="entry name" value="Polysacc_deac_1"/>
    <property type="match status" value="1"/>
</dbReference>
<evidence type="ECO:0000313" key="7">
    <source>
        <dbReference type="Proteomes" id="UP000199048"/>
    </source>
</evidence>
<evidence type="ECO:0000313" key="6">
    <source>
        <dbReference type="EMBL" id="SFM64929.1"/>
    </source>
</evidence>
<evidence type="ECO:0000256" key="2">
    <source>
        <dbReference type="ARBA" id="ARBA00010973"/>
    </source>
</evidence>
<comment type="similarity">
    <text evidence="2">Belongs to the polysaccharide deacetylase family.</text>
</comment>
<evidence type="ECO:0000259" key="5">
    <source>
        <dbReference type="PROSITE" id="PS51677"/>
    </source>
</evidence>
<dbReference type="PROSITE" id="PS51318">
    <property type="entry name" value="TAT"/>
    <property type="match status" value="1"/>
</dbReference>
<dbReference type="GO" id="GO:0016810">
    <property type="term" value="F:hydrolase activity, acting on carbon-nitrogen (but not peptide) bonds"/>
    <property type="evidence" value="ECO:0007669"/>
    <property type="project" value="InterPro"/>
</dbReference>
<keyword evidence="7" id="KW-1185">Reference proteome</keyword>
<dbReference type="SUPFAM" id="SSF88713">
    <property type="entry name" value="Glycoside hydrolase/deacetylase"/>
    <property type="match status" value="1"/>
</dbReference>
<dbReference type="PROSITE" id="PS51677">
    <property type="entry name" value="NODB"/>
    <property type="match status" value="1"/>
</dbReference>
<gene>
    <name evidence="6" type="ORF">SAMN05192568_10437</name>
</gene>
<evidence type="ECO:0000256" key="4">
    <source>
        <dbReference type="ARBA" id="ARBA00032976"/>
    </source>
</evidence>
<name>A0A1I4SKG1_9HYPH</name>
<proteinExistence type="inferred from homology"/>
<organism evidence="6 7">
    <name type="scientific">Methylobacterium pseudosasicola</name>
    <dbReference type="NCBI Taxonomy" id="582667"/>
    <lineage>
        <taxon>Bacteria</taxon>
        <taxon>Pseudomonadati</taxon>
        <taxon>Pseudomonadota</taxon>
        <taxon>Alphaproteobacteria</taxon>
        <taxon>Hyphomicrobiales</taxon>
        <taxon>Methylobacteriaceae</taxon>
        <taxon>Methylobacterium</taxon>
    </lineage>
</organism>
<feature type="domain" description="NodB homology" evidence="5">
    <location>
        <begin position="90"/>
        <end position="309"/>
    </location>
</feature>
<protein>
    <recommendedName>
        <fullName evidence="3">Chitooligosaccharide deacetylase</fullName>
    </recommendedName>
    <alternativeName>
        <fullName evidence="4">Nodulation protein B</fullName>
    </alternativeName>
</protein>